<proteinExistence type="predicted"/>
<gene>
    <name evidence="2" type="ORF">JFN93_18455</name>
</gene>
<accession>A0A8J7M128</accession>
<protein>
    <submittedName>
        <fullName evidence="2">Heme-binding domain-containing protein</fullName>
    </submittedName>
</protein>
<evidence type="ECO:0000313" key="2">
    <source>
        <dbReference type="EMBL" id="MBJ6726698.1"/>
    </source>
</evidence>
<reference evidence="2" key="1">
    <citation type="submission" date="2020-12" db="EMBL/GenBank/DDBJ databases">
        <title>Geomonas sp. Red875, isolated from river sediment.</title>
        <authorList>
            <person name="Xu Z."/>
            <person name="Zhang Z."/>
            <person name="Masuda Y."/>
            <person name="Itoh H."/>
            <person name="Senoo K."/>
        </authorList>
    </citation>
    <scope>NUCLEOTIDE SEQUENCE</scope>
    <source>
        <strain evidence="2">Red875</strain>
    </source>
</reference>
<dbReference type="SMART" id="SM01235">
    <property type="entry name" value="Haem_bd"/>
    <property type="match status" value="1"/>
</dbReference>
<feature type="domain" description="Haem-binding" evidence="1">
    <location>
        <begin position="23"/>
        <end position="153"/>
    </location>
</feature>
<dbReference type="InterPro" id="IPR025992">
    <property type="entry name" value="Haem-bd"/>
</dbReference>
<organism evidence="2 3">
    <name type="scientific">Geomesophilobacter sediminis</name>
    <dbReference type="NCBI Taxonomy" id="2798584"/>
    <lineage>
        <taxon>Bacteria</taxon>
        <taxon>Pseudomonadati</taxon>
        <taxon>Thermodesulfobacteriota</taxon>
        <taxon>Desulfuromonadia</taxon>
        <taxon>Geobacterales</taxon>
        <taxon>Geobacteraceae</taxon>
        <taxon>Geomesophilobacter</taxon>
    </lineage>
</organism>
<sequence length="155" mass="18170">MRKGMRYMTKRRIPLGKIVTAIIVILVLIQAVPYGRNHINPPVLREPAWDRPATRELAMRACFGCHSNETVWPWYSQVAPISWLVQHDVDEGRRKLNFSDWRNGARKGERPEEIREEVTEGEMPPLMYRLAHPQARLSEEQKRELVDGVARFSRR</sequence>
<dbReference type="AlphaFoldDB" id="A0A8J7M128"/>
<dbReference type="Pfam" id="PF14376">
    <property type="entry name" value="Haem_bd"/>
    <property type="match status" value="1"/>
</dbReference>
<comment type="caution">
    <text evidence="2">The sequence shown here is derived from an EMBL/GenBank/DDBJ whole genome shotgun (WGS) entry which is preliminary data.</text>
</comment>
<evidence type="ECO:0000259" key="1">
    <source>
        <dbReference type="SMART" id="SM01235"/>
    </source>
</evidence>
<name>A0A8J7M128_9BACT</name>
<keyword evidence="3" id="KW-1185">Reference proteome</keyword>
<dbReference type="Proteomes" id="UP000636888">
    <property type="component" value="Unassembled WGS sequence"/>
</dbReference>
<evidence type="ECO:0000313" key="3">
    <source>
        <dbReference type="Proteomes" id="UP000636888"/>
    </source>
</evidence>
<dbReference type="EMBL" id="JAEMHM010000016">
    <property type="protein sequence ID" value="MBJ6726698.1"/>
    <property type="molecule type" value="Genomic_DNA"/>
</dbReference>